<reference evidence="2" key="1">
    <citation type="submission" date="2021-01" db="EMBL/GenBank/DDBJ databases">
        <authorList>
            <person name="Corre E."/>
            <person name="Pelletier E."/>
            <person name="Niang G."/>
            <person name="Scheremetjew M."/>
            <person name="Finn R."/>
            <person name="Kale V."/>
            <person name="Holt S."/>
            <person name="Cochrane G."/>
            <person name="Meng A."/>
            <person name="Brown T."/>
            <person name="Cohen L."/>
        </authorList>
    </citation>
    <scope>NUCLEOTIDE SEQUENCE</scope>
    <source>
        <strain evidence="2">CCMP 769</strain>
    </source>
</reference>
<dbReference type="InterPro" id="IPR006869">
    <property type="entry name" value="DUF547"/>
</dbReference>
<evidence type="ECO:0000259" key="1">
    <source>
        <dbReference type="Pfam" id="PF04784"/>
    </source>
</evidence>
<sequence>MLDERIIRSVDALVRPESSLKYVSSGSSIVAELVRANVAENEADAREIAGILVQLKALTGDSTHFKESASYRIPGKAKNAGLNSWFESYPGQVRDVKTFTQEFNRSVVPVMKAVLYRGGYNVHYHKLRSVPEWWKVLDLLAELRDMHDIGSLEDGPKRAFFFNLLNVMIFHSRTIYKAPDGLRSRGQYFSRIMYTIGGQSYNYIDLEHGVLRRKFVHSENPETSSLMVKTVDPRMHFALNCGAQSCPIIRPYTAEGLEEELEVATREYLQKFTTVRAEKCEIKLPRLLKWFKPDFESVVEKDPDNGLPKHAHLALSYLSKGQQLDAGQCISMGKRIRVKYRKYDWGDNSVPDSRKEVSLMYAYDLSFYLSR</sequence>
<accession>A0A7S3EE27</accession>
<protein>
    <recommendedName>
        <fullName evidence="1">DUF547 domain-containing protein</fullName>
    </recommendedName>
</protein>
<dbReference type="AlphaFoldDB" id="A0A7S3EE27"/>
<organism evidence="2">
    <name type="scientific">Rhodosorus marinus</name>
    <dbReference type="NCBI Taxonomy" id="101924"/>
    <lineage>
        <taxon>Eukaryota</taxon>
        <taxon>Rhodophyta</taxon>
        <taxon>Stylonematophyceae</taxon>
        <taxon>Stylonematales</taxon>
        <taxon>Stylonemataceae</taxon>
        <taxon>Rhodosorus</taxon>
    </lineage>
</organism>
<dbReference type="Pfam" id="PF04784">
    <property type="entry name" value="DUF547"/>
    <property type="match status" value="1"/>
</dbReference>
<name>A0A7S3EE27_9RHOD</name>
<dbReference type="PANTHER" id="PTHR46361">
    <property type="entry name" value="ELECTRON CARRIER/ PROTEIN DISULFIDE OXIDOREDUCTASE"/>
    <property type="match status" value="1"/>
</dbReference>
<dbReference type="PANTHER" id="PTHR46361:SF3">
    <property type="entry name" value="ELECTRON CARRIER_ PROTEIN DISULFIDE OXIDOREDUCTASE"/>
    <property type="match status" value="1"/>
</dbReference>
<proteinExistence type="predicted"/>
<gene>
    <name evidence="2" type="ORF">RMAR00112_LOCUS16025</name>
</gene>
<evidence type="ECO:0000313" key="2">
    <source>
        <dbReference type="EMBL" id="CAE0048036.1"/>
    </source>
</evidence>
<feature type="domain" description="DUF547" evidence="1">
    <location>
        <begin position="153"/>
        <end position="269"/>
    </location>
</feature>
<dbReference type="EMBL" id="HBHW01020638">
    <property type="protein sequence ID" value="CAE0048036.1"/>
    <property type="molecule type" value="Transcribed_RNA"/>
</dbReference>